<evidence type="ECO:0000256" key="1">
    <source>
        <dbReference type="SAM" id="MobiDB-lite"/>
    </source>
</evidence>
<protein>
    <submittedName>
        <fullName evidence="2">Uncharacterized protein</fullName>
    </submittedName>
</protein>
<accession>A0A8H3X2R3</accession>
<dbReference type="Proteomes" id="UP000439903">
    <property type="component" value="Unassembled WGS sequence"/>
</dbReference>
<feature type="compositionally biased region" description="Polar residues" evidence="1">
    <location>
        <begin position="103"/>
        <end position="118"/>
    </location>
</feature>
<feature type="region of interest" description="Disordered" evidence="1">
    <location>
        <begin position="75"/>
        <end position="118"/>
    </location>
</feature>
<sequence>MIDNNKDTANRSEDLPIVIESEKPKDDEFKSNLDNGMYKHNISYRDKSNNVIIENINGMSSRDCHNQDRVEIEMSEQKMSSHHQNGIGFSKNDHKASDFCQKSAGNENSKGQLNNIII</sequence>
<organism evidence="2 3">
    <name type="scientific">Gigaspora margarita</name>
    <dbReference type="NCBI Taxonomy" id="4874"/>
    <lineage>
        <taxon>Eukaryota</taxon>
        <taxon>Fungi</taxon>
        <taxon>Fungi incertae sedis</taxon>
        <taxon>Mucoromycota</taxon>
        <taxon>Glomeromycotina</taxon>
        <taxon>Glomeromycetes</taxon>
        <taxon>Diversisporales</taxon>
        <taxon>Gigasporaceae</taxon>
        <taxon>Gigaspora</taxon>
    </lineage>
</organism>
<gene>
    <name evidence="2" type="ORF">F8M41_009626</name>
</gene>
<evidence type="ECO:0000313" key="3">
    <source>
        <dbReference type="Proteomes" id="UP000439903"/>
    </source>
</evidence>
<dbReference type="AlphaFoldDB" id="A0A8H3X2R3"/>
<comment type="caution">
    <text evidence="2">The sequence shown here is derived from an EMBL/GenBank/DDBJ whole genome shotgun (WGS) entry which is preliminary data.</text>
</comment>
<name>A0A8H3X2R3_GIGMA</name>
<keyword evidence="3" id="KW-1185">Reference proteome</keyword>
<reference evidence="2 3" key="1">
    <citation type="journal article" date="2019" name="Environ. Microbiol.">
        <title>At the nexus of three kingdoms: the genome of the mycorrhizal fungus Gigaspora margarita provides insights into plant, endobacterial and fungal interactions.</title>
        <authorList>
            <person name="Venice F."/>
            <person name="Ghignone S."/>
            <person name="Salvioli di Fossalunga A."/>
            <person name="Amselem J."/>
            <person name="Novero M."/>
            <person name="Xianan X."/>
            <person name="Sedzielewska Toro K."/>
            <person name="Morin E."/>
            <person name="Lipzen A."/>
            <person name="Grigoriev I.V."/>
            <person name="Henrissat B."/>
            <person name="Martin F.M."/>
            <person name="Bonfante P."/>
        </authorList>
    </citation>
    <scope>NUCLEOTIDE SEQUENCE [LARGE SCALE GENOMIC DNA]</scope>
    <source>
        <strain evidence="2 3">BEG34</strain>
    </source>
</reference>
<dbReference type="EMBL" id="WTPW01002046">
    <property type="protein sequence ID" value="KAF0400034.1"/>
    <property type="molecule type" value="Genomic_DNA"/>
</dbReference>
<proteinExistence type="predicted"/>
<evidence type="ECO:0000313" key="2">
    <source>
        <dbReference type="EMBL" id="KAF0400034.1"/>
    </source>
</evidence>